<protein>
    <submittedName>
        <fullName evidence="1">Uncharacterized protein</fullName>
    </submittedName>
</protein>
<name>A0ABR8M9S7_9FLAO</name>
<organism evidence="1 2">
    <name type="scientific">Chryseobacterium muglaense</name>
    <dbReference type="NCBI Taxonomy" id="2893752"/>
    <lineage>
        <taxon>Bacteria</taxon>
        <taxon>Pseudomonadati</taxon>
        <taxon>Bacteroidota</taxon>
        <taxon>Flavobacteriia</taxon>
        <taxon>Flavobacteriales</taxon>
        <taxon>Weeksellaceae</taxon>
        <taxon>Chryseobacterium group</taxon>
        <taxon>Chryseobacterium</taxon>
    </lineage>
</organism>
<dbReference type="EMBL" id="JACXXP010000027">
    <property type="protein sequence ID" value="MBD3906217.1"/>
    <property type="molecule type" value="Genomic_DNA"/>
</dbReference>
<reference evidence="2" key="1">
    <citation type="submission" date="2023-07" db="EMBL/GenBank/DDBJ databases">
        <title>Description of novel Chryseobacterium sp. strain C-2.</title>
        <authorList>
            <person name="Saticioglu I.B."/>
        </authorList>
    </citation>
    <scope>NUCLEOTIDE SEQUENCE [LARGE SCALE GENOMIC DNA]</scope>
    <source>
        <strain evidence="2">C-2</strain>
    </source>
</reference>
<proteinExistence type="predicted"/>
<sequence>MSISTELIQNDNWFSLLYESNASAIKIKEKYDFIYSSIGIVLVSKEVVKFGKDGLVLNKLFVENYDMSQKTYDDLLTLGNTLKEEFNKKPIGYVYDSKNILFAKMTYKISLEDFYVDYPKLGNAYFKINNVESANNQAFSLEKIEANNFSKSLLKEIVLQYPDRTVAFLNLADVDWKLNTKEDAKKNYKTYISLMKSQNKDLSKIPQRVYDRIK</sequence>
<dbReference type="RefSeq" id="WP_191180638.1">
    <property type="nucleotide sequence ID" value="NZ_JACXXP010000027.1"/>
</dbReference>
<evidence type="ECO:0000313" key="2">
    <source>
        <dbReference type="Proteomes" id="UP000603715"/>
    </source>
</evidence>
<keyword evidence="2" id="KW-1185">Reference proteome</keyword>
<comment type="caution">
    <text evidence="1">The sequence shown here is derived from an EMBL/GenBank/DDBJ whole genome shotgun (WGS) entry which is preliminary data.</text>
</comment>
<evidence type="ECO:0000313" key="1">
    <source>
        <dbReference type="EMBL" id="MBD3906217.1"/>
    </source>
</evidence>
<gene>
    <name evidence="1" type="ORF">IEW27_16655</name>
</gene>
<dbReference type="Proteomes" id="UP000603715">
    <property type="component" value="Unassembled WGS sequence"/>
</dbReference>
<accession>A0ABR8M9S7</accession>